<dbReference type="Gene3D" id="3.40.50.1820">
    <property type="entry name" value="alpha/beta hydrolase"/>
    <property type="match status" value="1"/>
</dbReference>
<evidence type="ECO:0000313" key="3">
    <source>
        <dbReference type="EMBL" id="GLS92160.1"/>
    </source>
</evidence>
<sequence length="260" mass="29708">MLLNYQIKQASDNDSDNKTEIIFIIHGLFGSLSNLSTLANELKIHSHVVLIDVRNHGKSPQSDTMSYPEMVADIFELADHLNVEQFSIVGHSMGGKIAMGCALTEPDRVKRLVVADIAPVSYPDKHSEVFNSLLLLNLKKIKNRLEANEQLSRYIDSPDVRQFLLKSLQKKNNEFEFAFNLNALAHNYEYIRGWPFNDKHFDNPVLFIKGGSSDYILPEHQKTIMKQFPNAQPKIIANTGHWLHAEKAKTFNRLVTEFFK</sequence>
<proteinExistence type="predicted"/>
<dbReference type="Proteomes" id="UP001157353">
    <property type="component" value="Unassembled WGS sequence"/>
</dbReference>
<dbReference type="PANTHER" id="PTHR46118:SF4">
    <property type="entry name" value="PROTEIN ABHD11"/>
    <property type="match status" value="1"/>
</dbReference>
<keyword evidence="1" id="KW-0378">Hydrolase</keyword>
<keyword evidence="4" id="KW-1185">Reference proteome</keyword>
<evidence type="ECO:0000259" key="2">
    <source>
        <dbReference type="Pfam" id="PF00561"/>
    </source>
</evidence>
<dbReference type="EMBL" id="BSPQ01000019">
    <property type="protein sequence ID" value="GLS92160.1"/>
    <property type="molecule type" value="Genomic_DNA"/>
</dbReference>
<dbReference type="SUPFAM" id="SSF53474">
    <property type="entry name" value="alpha/beta-Hydrolases"/>
    <property type="match status" value="1"/>
</dbReference>
<dbReference type="PANTHER" id="PTHR46118">
    <property type="entry name" value="PROTEIN ABHD11"/>
    <property type="match status" value="1"/>
</dbReference>
<gene>
    <name evidence="3" type="ORF">GCM10007916_32300</name>
</gene>
<reference evidence="4" key="1">
    <citation type="journal article" date="2019" name="Int. J. Syst. Evol. Microbiol.">
        <title>The Global Catalogue of Microorganisms (GCM) 10K type strain sequencing project: providing services to taxonomists for standard genome sequencing and annotation.</title>
        <authorList>
            <consortium name="The Broad Institute Genomics Platform"/>
            <consortium name="The Broad Institute Genome Sequencing Center for Infectious Disease"/>
            <person name="Wu L."/>
            <person name="Ma J."/>
        </authorList>
    </citation>
    <scope>NUCLEOTIDE SEQUENCE [LARGE SCALE GENOMIC DNA]</scope>
    <source>
        <strain evidence="4">NBRC 103166</strain>
    </source>
</reference>
<dbReference type="PRINTS" id="PR00412">
    <property type="entry name" value="EPOXHYDRLASE"/>
</dbReference>
<dbReference type="PRINTS" id="PR00111">
    <property type="entry name" value="ABHYDROLASE"/>
</dbReference>
<feature type="domain" description="AB hydrolase-1" evidence="2">
    <location>
        <begin position="22"/>
        <end position="247"/>
    </location>
</feature>
<evidence type="ECO:0000313" key="4">
    <source>
        <dbReference type="Proteomes" id="UP001157353"/>
    </source>
</evidence>
<protein>
    <submittedName>
        <fullName evidence="3">Acyl-CoA esterase</fullName>
    </submittedName>
</protein>
<comment type="caution">
    <text evidence="3">The sequence shown here is derived from an EMBL/GenBank/DDBJ whole genome shotgun (WGS) entry which is preliminary data.</text>
</comment>
<evidence type="ECO:0000256" key="1">
    <source>
        <dbReference type="ARBA" id="ARBA00022801"/>
    </source>
</evidence>
<dbReference type="RefSeq" id="WP_284205254.1">
    <property type="nucleotide sequence ID" value="NZ_BSPQ01000019.1"/>
</dbReference>
<dbReference type="InterPro" id="IPR000073">
    <property type="entry name" value="AB_hydrolase_1"/>
</dbReference>
<dbReference type="InterPro" id="IPR029058">
    <property type="entry name" value="AB_hydrolase_fold"/>
</dbReference>
<name>A0ABQ6E4X1_9GAMM</name>
<dbReference type="Pfam" id="PF00561">
    <property type="entry name" value="Abhydrolase_1"/>
    <property type="match status" value="1"/>
</dbReference>
<dbReference type="InterPro" id="IPR000639">
    <property type="entry name" value="Epox_hydrolase-like"/>
</dbReference>
<accession>A0ABQ6E4X1</accession>
<organism evidence="3 4">
    <name type="scientific">Psychromonas marina</name>
    <dbReference type="NCBI Taxonomy" id="88364"/>
    <lineage>
        <taxon>Bacteria</taxon>
        <taxon>Pseudomonadati</taxon>
        <taxon>Pseudomonadota</taxon>
        <taxon>Gammaproteobacteria</taxon>
        <taxon>Alteromonadales</taxon>
        <taxon>Psychromonadaceae</taxon>
        <taxon>Psychromonas</taxon>
    </lineage>
</organism>